<accession>A0AAV2S6I8</accession>
<feature type="transmembrane region" description="Helical" evidence="1">
    <location>
        <begin position="7"/>
        <end position="27"/>
    </location>
</feature>
<evidence type="ECO:0000313" key="2">
    <source>
        <dbReference type="EMBL" id="CAL4160235.1"/>
    </source>
</evidence>
<evidence type="ECO:0000313" key="3">
    <source>
        <dbReference type="Proteomes" id="UP001497623"/>
    </source>
</evidence>
<comment type="caution">
    <text evidence="2">The sequence shown here is derived from an EMBL/GenBank/DDBJ whole genome shotgun (WGS) entry which is preliminary data.</text>
</comment>
<protein>
    <submittedName>
        <fullName evidence="2">Uncharacterized protein</fullName>
    </submittedName>
</protein>
<proteinExistence type="predicted"/>
<keyword evidence="3" id="KW-1185">Reference proteome</keyword>
<keyword evidence="1" id="KW-0812">Transmembrane</keyword>
<dbReference type="Proteomes" id="UP001497623">
    <property type="component" value="Unassembled WGS sequence"/>
</dbReference>
<feature type="non-terminal residue" evidence="2">
    <location>
        <position position="1"/>
    </location>
</feature>
<gene>
    <name evidence="2" type="ORF">MNOR_LOCUS32399</name>
</gene>
<keyword evidence="1" id="KW-1133">Transmembrane helix</keyword>
<reference evidence="2 3" key="1">
    <citation type="submission" date="2024-05" db="EMBL/GenBank/DDBJ databases">
        <authorList>
            <person name="Wallberg A."/>
        </authorList>
    </citation>
    <scope>NUCLEOTIDE SEQUENCE [LARGE SCALE GENOMIC DNA]</scope>
</reference>
<evidence type="ECO:0000256" key="1">
    <source>
        <dbReference type="SAM" id="Phobius"/>
    </source>
</evidence>
<organism evidence="2 3">
    <name type="scientific">Meganyctiphanes norvegica</name>
    <name type="common">Northern krill</name>
    <name type="synonym">Thysanopoda norvegica</name>
    <dbReference type="NCBI Taxonomy" id="48144"/>
    <lineage>
        <taxon>Eukaryota</taxon>
        <taxon>Metazoa</taxon>
        <taxon>Ecdysozoa</taxon>
        <taxon>Arthropoda</taxon>
        <taxon>Crustacea</taxon>
        <taxon>Multicrustacea</taxon>
        <taxon>Malacostraca</taxon>
        <taxon>Eumalacostraca</taxon>
        <taxon>Eucarida</taxon>
        <taxon>Euphausiacea</taxon>
        <taxon>Euphausiidae</taxon>
        <taxon>Meganyctiphanes</taxon>
    </lineage>
</organism>
<feature type="non-terminal residue" evidence="2">
    <location>
        <position position="357"/>
    </location>
</feature>
<name>A0AAV2S6I8_MEGNR</name>
<sequence>GMRLQQLLRVFKCTLAGVLFTGVLMILDQHACHPLIRDIKISSDDSGSVSPTFPSIKIPTIKISTDVGVSNISKDYIDLPTFSRDITPSTIENIFLLETSNSSKSTYLKYRTLCSVERWFCQILILLYTNGNMNELLHELGVSQYFLQVVALNQKTAIVRFFGLFKIGIIPKSLWIIHELLNISNLSQNLKLIGMINWLRTVKVIKVSPLQKIIDFKDPSGFPISFQGLKVVFFQKRRYFSKTSLFFKKTSLFFGGTRSTQNKNILKGSTHLAFSTVTVLLPNCKIKLFYGVIWITFHPIVGPKVAQLRLKINYKRHRNGATNYVQTLILANDSKDDQTSSNILKYEQMIFKKHIYR</sequence>
<keyword evidence="1" id="KW-0472">Membrane</keyword>
<dbReference type="AlphaFoldDB" id="A0AAV2S6I8"/>
<dbReference type="EMBL" id="CAXKWB010043997">
    <property type="protein sequence ID" value="CAL4160235.1"/>
    <property type="molecule type" value="Genomic_DNA"/>
</dbReference>